<dbReference type="InterPro" id="IPR000182">
    <property type="entry name" value="GNAT_dom"/>
</dbReference>
<dbReference type="STRING" id="478744.SAMN05444359_113115"/>
<evidence type="ECO:0000313" key="3">
    <source>
        <dbReference type="Proteomes" id="UP000199021"/>
    </source>
</evidence>
<keyword evidence="2" id="KW-0808">Transferase</keyword>
<dbReference type="OrthoDB" id="9811523at2"/>
<evidence type="ECO:0000313" key="2">
    <source>
        <dbReference type="EMBL" id="SEQ66128.1"/>
    </source>
</evidence>
<name>A0A1H9HV28_9BACT</name>
<dbReference type="GO" id="GO:0016747">
    <property type="term" value="F:acyltransferase activity, transferring groups other than amino-acyl groups"/>
    <property type="evidence" value="ECO:0007669"/>
    <property type="project" value="InterPro"/>
</dbReference>
<sequence length="172" mass="19324">MLVFPQLRTERLTLRKLAVEDLPALVRYANDPAVGGNIVNIPYPYREPDAAFRIGAVLKAFNAKTGFIFAMIHKDRQELIGEISLHLLDKVNPHAQLAYWTGEPFRNQGLTTEAVASVLEFGFDTLNVDLIYGDCKEENIASARVMMANGMKEHSRRGSLVVYAIEKERHPV</sequence>
<dbReference type="InterPro" id="IPR051531">
    <property type="entry name" value="N-acetyltransferase"/>
</dbReference>
<dbReference type="InterPro" id="IPR016181">
    <property type="entry name" value="Acyl_CoA_acyltransferase"/>
</dbReference>
<accession>A0A1H9HV28</accession>
<dbReference type="PROSITE" id="PS51186">
    <property type="entry name" value="GNAT"/>
    <property type="match status" value="1"/>
</dbReference>
<evidence type="ECO:0000259" key="1">
    <source>
        <dbReference type="PROSITE" id="PS51186"/>
    </source>
</evidence>
<dbReference type="EMBL" id="FOFB01000013">
    <property type="protein sequence ID" value="SEQ66128.1"/>
    <property type="molecule type" value="Genomic_DNA"/>
</dbReference>
<keyword evidence="3" id="KW-1185">Reference proteome</keyword>
<dbReference type="Gene3D" id="3.40.630.30">
    <property type="match status" value="1"/>
</dbReference>
<dbReference type="Proteomes" id="UP000199021">
    <property type="component" value="Unassembled WGS sequence"/>
</dbReference>
<feature type="domain" description="N-acetyltransferase" evidence="1">
    <location>
        <begin position="12"/>
        <end position="168"/>
    </location>
</feature>
<dbReference type="SUPFAM" id="SSF55729">
    <property type="entry name" value="Acyl-CoA N-acyltransferases (Nat)"/>
    <property type="match status" value="1"/>
</dbReference>
<gene>
    <name evidence="2" type="ORF">SAMN05444359_113115</name>
</gene>
<dbReference type="InParanoid" id="A0A1H9HV28"/>
<dbReference type="PANTHER" id="PTHR43792">
    <property type="entry name" value="GNAT FAMILY, PUTATIVE (AFU_ORTHOLOGUE AFUA_3G00765)-RELATED-RELATED"/>
    <property type="match status" value="1"/>
</dbReference>
<dbReference type="AlphaFoldDB" id="A0A1H9HV28"/>
<dbReference type="Pfam" id="PF13302">
    <property type="entry name" value="Acetyltransf_3"/>
    <property type="match status" value="1"/>
</dbReference>
<protein>
    <submittedName>
        <fullName evidence="2">Ribosomal-protein-alanine N-acetyltransferase</fullName>
    </submittedName>
</protein>
<organism evidence="2 3">
    <name type="scientific">Neolewinella agarilytica</name>
    <dbReference type="NCBI Taxonomy" id="478744"/>
    <lineage>
        <taxon>Bacteria</taxon>
        <taxon>Pseudomonadati</taxon>
        <taxon>Bacteroidota</taxon>
        <taxon>Saprospiria</taxon>
        <taxon>Saprospirales</taxon>
        <taxon>Lewinellaceae</taxon>
        <taxon>Neolewinella</taxon>
    </lineage>
</organism>
<reference evidence="3" key="1">
    <citation type="submission" date="2016-10" db="EMBL/GenBank/DDBJ databases">
        <authorList>
            <person name="Varghese N."/>
            <person name="Submissions S."/>
        </authorList>
    </citation>
    <scope>NUCLEOTIDE SEQUENCE [LARGE SCALE GENOMIC DNA]</scope>
    <source>
        <strain evidence="3">DSM 24740</strain>
    </source>
</reference>
<proteinExistence type="predicted"/>